<dbReference type="AlphaFoldDB" id="A0A014N5K7"/>
<accession>A0A014N5K7</accession>
<organism evidence="2 3">
    <name type="scientific">Metarhizium robertsii</name>
    <dbReference type="NCBI Taxonomy" id="568076"/>
    <lineage>
        <taxon>Eukaryota</taxon>
        <taxon>Fungi</taxon>
        <taxon>Dikarya</taxon>
        <taxon>Ascomycota</taxon>
        <taxon>Pezizomycotina</taxon>
        <taxon>Sordariomycetes</taxon>
        <taxon>Hypocreomycetidae</taxon>
        <taxon>Hypocreales</taxon>
        <taxon>Clavicipitaceae</taxon>
        <taxon>Metarhizium</taxon>
    </lineage>
</organism>
<dbReference type="PANTHER" id="PTHR21310:SF15">
    <property type="entry name" value="AMINOGLYCOSIDE PHOSPHOTRANSFERASE DOMAIN-CONTAINING PROTEIN"/>
    <property type="match status" value="1"/>
</dbReference>
<evidence type="ECO:0000259" key="1">
    <source>
        <dbReference type="Pfam" id="PF01636"/>
    </source>
</evidence>
<proteinExistence type="predicted"/>
<dbReference type="SUPFAM" id="SSF56112">
    <property type="entry name" value="Protein kinase-like (PK-like)"/>
    <property type="match status" value="1"/>
</dbReference>
<comment type="caution">
    <text evidence="2">The sequence shown here is derived from an EMBL/GenBank/DDBJ whole genome shotgun (WGS) entry which is preliminary data.</text>
</comment>
<keyword evidence="2" id="KW-0418">Kinase</keyword>
<keyword evidence="2" id="KW-0808">Transferase</keyword>
<dbReference type="OrthoDB" id="3250044at2759"/>
<dbReference type="HOGENOM" id="CLU_057554_0_0_1"/>
<feature type="domain" description="Aminoglycoside phosphotransferase" evidence="1">
    <location>
        <begin position="42"/>
        <end position="227"/>
    </location>
</feature>
<dbReference type="GO" id="GO:0016301">
    <property type="term" value="F:kinase activity"/>
    <property type="evidence" value="ECO:0007669"/>
    <property type="project" value="UniProtKB-KW"/>
</dbReference>
<dbReference type="PANTHER" id="PTHR21310">
    <property type="entry name" value="AMINOGLYCOSIDE PHOSPHOTRANSFERASE-RELATED-RELATED"/>
    <property type="match status" value="1"/>
</dbReference>
<dbReference type="InterPro" id="IPR002575">
    <property type="entry name" value="Aminoglycoside_PTrfase"/>
</dbReference>
<dbReference type="Pfam" id="PF01636">
    <property type="entry name" value="APH"/>
    <property type="match status" value="1"/>
</dbReference>
<evidence type="ECO:0000313" key="3">
    <source>
        <dbReference type="Proteomes" id="UP000030151"/>
    </source>
</evidence>
<evidence type="ECO:0000313" key="2">
    <source>
        <dbReference type="EMBL" id="EXU94953.1"/>
    </source>
</evidence>
<dbReference type="Proteomes" id="UP000030151">
    <property type="component" value="Unassembled WGS sequence"/>
</dbReference>
<dbReference type="EMBL" id="JELW01000122">
    <property type="protein sequence ID" value="EXU94953.1"/>
    <property type="molecule type" value="Genomic_DNA"/>
</dbReference>
<sequence length="266" mass="30371">MEQIQIPARDVVSSLCDMNGPETRGFAYNDQIWIKYGKSVMLAEAAMQKYVHENADPSVVHIPKVFDAFSTPSGPNETPMTYIVMENVKGSDFVDFKKEHPQEAEEAMEAIATAVRHIWDLPLPPGVPLGPFYHEMPVDRFFADFGAGRSFNDLTELEDWINNKLDKGEFQDRVALQGERLYICHCDLTQFNIRVGERIAILDWGFSGVYPLIFEEFALFHQFCLPGSKFARALRKELFGPKLSKHMRAISRAANYHMFGICARKR</sequence>
<dbReference type="InterPro" id="IPR051678">
    <property type="entry name" value="AGP_Transferase"/>
</dbReference>
<name>A0A014N5K7_9HYPO</name>
<dbReference type="eggNOG" id="ENOG502RF7G">
    <property type="taxonomic scope" value="Eukaryota"/>
</dbReference>
<gene>
    <name evidence="2" type="ORF">X797_011966</name>
</gene>
<protein>
    <submittedName>
        <fullName evidence="2">Aminoglycoside 3'-phosphotransferase/choline kinase domain protein</fullName>
    </submittedName>
</protein>
<dbReference type="InterPro" id="IPR011009">
    <property type="entry name" value="Kinase-like_dom_sf"/>
</dbReference>
<reference evidence="2 3" key="1">
    <citation type="submission" date="2014-02" db="EMBL/GenBank/DDBJ databases">
        <title>The genome sequence of the entomopathogenic fungus Metarhizium robertsii ARSEF 2575.</title>
        <authorList>
            <person name="Giuliano Garisto Donzelli B."/>
            <person name="Roe B.A."/>
            <person name="Macmil S.L."/>
            <person name="Krasnoff S.B."/>
            <person name="Gibson D.M."/>
        </authorList>
    </citation>
    <scope>NUCLEOTIDE SEQUENCE [LARGE SCALE GENOMIC DNA]</scope>
    <source>
        <strain evidence="2 3">ARSEF 2575</strain>
    </source>
</reference>